<dbReference type="RefSeq" id="WP_085442128.1">
    <property type="nucleotide sequence ID" value="NZ_LVJN01000019.1"/>
</dbReference>
<dbReference type="InterPro" id="IPR051840">
    <property type="entry name" value="NifX/NifY_domain"/>
</dbReference>
<dbReference type="Gene3D" id="3.30.420.130">
    <property type="entry name" value="Dinitrogenase iron-molybdenum cofactor biosynthesis domain"/>
    <property type="match status" value="1"/>
</dbReference>
<evidence type="ECO:0000256" key="3">
    <source>
        <dbReference type="SAM" id="MobiDB-lite"/>
    </source>
</evidence>
<evidence type="ECO:0000313" key="6">
    <source>
        <dbReference type="EMBL" id="OSM04011.1"/>
    </source>
</evidence>
<evidence type="ECO:0000313" key="7">
    <source>
        <dbReference type="Proteomes" id="UP000194003"/>
    </source>
</evidence>
<dbReference type="PANTHER" id="PTHR33937:SF1">
    <property type="entry name" value="IRON-MOLIBDENUM COFACTOR PROCESSING PROTEIN"/>
    <property type="match status" value="1"/>
</dbReference>
<proteinExistence type="inferred from homology"/>
<accession>A0A1Y2K6F1</accession>
<dbReference type="OrthoDB" id="9797941at2"/>
<dbReference type="STRING" id="1434232.MAIT1_03736"/>
<dbReference type="Pfam" id="PF16844">
    <property type="entry name" value="DIMCO_N"/>
    <property type="match status" value="1"/>
</dbReference>
<sequence>MAKNIELALRIGVAARDLPGIESKTLVAALEEMVGAPFSAHKFSKITPEMLAQTLGLEVNEGVTAAARCLADGLDDNVAKALAPQYGQKPKAEGSVRVAFASNKEGQMDGHFGSCKQFIVYDITADSAEMVESRGTLHLLVEDSDPDPAVKNTERARMMSDCDLMYLCSIGGPAAAKVVRSGAHPLKIPTGGAIDELIAGLQEKIRNNPPPWLAKAMGIQPTLSFTDEDDDWDEEDDAA</sequence>
<dbReference type="Gene3D" id="1.10.150.590">
    <property type="entry name" value="Dinitrogenase iron-molybdenum cofactor, N-terminal"/>
    <property type="match status" value="1"/>
</dbReference>
<keyword evidence="2" id="KW-0535">Nitrogen fixation</keyword>
<dbReference type="InterPro" id="IPR031763">
    <property type="entry name" value="NafY_N"/>
</dbReference>
<evidence type="ECO:0000259" key="5">
    <source>
        <dbReference type="Pfam" id="PF16844"/>
    </source>
</evidence>
<evidence type="ECO:0000259" key="4">
    <source>
        <dbReference type="Pfam" id="PF02579"/>
    </source>
</evidence>
<feature type="compositionally biased region" description="Acidic residues" evidence="3">
    <location>
        <begin position="226"/>
        <end position="239"/>
    </location>
</feature>
<dbReference type="InterPro" id="IPR038127">
    <property type="entry name" value="NafY_N_sf"/>
</dbReference>
<dbReference type="InterPro" id="IPR036105">
    <property type="entry name" value="DiNase_FeMo-co_biosyn_sf"/>
</dbReference>
<dbReference type="SUPFAM" id="SSF53146">
    <property type="entry name" value="Nitrogenase accessory factor-like"/>
    <property type="match status" value="1"/>
</dbReference>
<keyword evidence="7" id="KW-1185">Reference proteome</keyword>
<dbReference type="EMBL" id="LVJN01000019">
    <property type="protein sequence ID" value="OSM04011.1"/>
    <property type="molecule type" value="Genomic_DNA"/>
</dbReference>
<dbReference type="InterPro" id="IPR003731">
    <property type="entry name" value="Di-Nase_FeMo-co_biosynth"/>
</dbReference>
<evidence type="ECO:0000256" key="2">
    <source>
        <dbReference type="ARBA" id="ARBA00023231"/>
    </source>
</evidence>
<dbReference type="InterPro" id="IPR034169">
    <property type="entry name" value="NifX-like"/>
</dbReference>
<comment type="caution">
    <text evidence="6">The sequence shown here is derived from an EMBL/GenBank/DDBJ whole genome shotgun (WGS) entry which is preliminary data.</text>
</comment>
<dbReference type="Pfam" id="PF02579">
    <property type="entry name" value="Nitro_FeMo-Co"/>
    <property type="match status" value="1"/>
</dbReference>
<dbReference type="Proteomes" id="UP000194003">
    <property type="component" value="Unassembled WGS sequence"/>
</dbReference>
<comment type="similarity">
    <text evidence="1">Belongs to the NifX/NifY family.</text>
</comment>
<feature type="region of interest" description="Disordered" evidence="3">
    <location>
        <begin position="219"/>
        <end position="239"/>
    </location>
</feature>
<name>A0A1Y2K6F1_9PROT</name>
<organism evidence="6 7">
    <name type="scientific">Magnetofaba australis IT-1</name>
    <dbReference type="NCBI Taxonomy" id="1434232"/>
    <lineage>
        <taxon>Bacteria</taxon>
        <taxon>Pseudomonadati</taxon>
        <taxon>Pseudomonadota</taxon>
        <taxon>Magnetococcia</taxon>
        <taxon>Magnetococcales</taxon>
        <taxon>Magnetococcaceae</taxon>
        <taxon>Magnetofaba</taxon>
    </lineage>
</organism>
<dbReference type="PANTHER" id="PTHR33937">
    <property type="entry name" value="IRON-MOLYBDENUM PROTEIN-RELATED-RELATED"/>
    <property type="match status" value="1"/>
</dbReference>
<protein>
    <submittedName>
        <fullName evidence="6">Putative dinitrogenase iron-molybdenum cofactor biosynthesis nifY</fullName>
    </submittedName>
</protein>
<evidence type="ECO:0000256" key="1">
    <source>
        <dbReference type="ARBA" id="ARBA00010285"/>
    </source>
</evidence>
<feature type="domain" description="Dinitrogenase iron-molybdenum cofactor N-terminal" evidence="5">
    <location>
        <begin position="6"/>
        <end position="59"/>
    </location>
</feature>
<feature type="domain" description="Dinitrogenase iron-molybdenum cofactor biosynthesis" evidence="4">
    <location>
        <begin position="105"/>
        <end position="202"/>
    </location>
</feature>
<dbReference type="AlphaFoldDB" id="A0A1Y2K6F1"/>
<dbReference type="CDD" id="cd00853">
    <property type="entry name" value="NifX"/>
    <property type="match status" value="1"/>
</dbReference>
<gene>
    <name evidence="6" type="ORF">MAIT1_03736</name>
</gene>
<reference evidence="6 7" key="1">
    <citation type="journal article" date="2016" name="BMC Genomics">
        <title>Combined genomic and structural analyses of a cultured magnetotactic bacterium reveals its niche adaptation to a dynamic environment.</title>
        <authorList>
            <person name="Araujo A.C."/>
            <person name="Morillo V."/>
            <person name="Cypriano J."/>
            <person name="Teixeira L.C."/>
            <person name="Leao P."/>
            <person name="Lyra S."/>
            <person name="Almeida L.G."/>
            <person name="Bazylinski D.A."/>
            <person name="Vasconcellos A.T."/>
            <person name="Abreu F."/>
            <person name="Lins U."/>
        </authorList>
    </citation>
    <scope>NUCLEOTIDE SEQUENCE [LARGE SCALE GENOMIC DNA]</scope>
    <source>
        <strain evidence="6 7">IT-1</strain>
    </source>
</reference>